<proteinExistence type="predicted"/>
<evidence type="ECO:0000313" key="1">
    <source>
        <dbReference type="EMBL" id="KFE45497.1"/>
    </source>
</evidence>
<gene>
    <name evidence="1" type="ORF">IV02_27145</name>
</gene>
<organism evidence="1 2">
    <name type="scientific">Pseudomonas syringae</name>
    <dbReference type="NCBI Taxonomy" id="317"/>
    <lineage>
        <taxon>Bacteria</taxon>
        <taxon>Pseudomonadati</taxon>
        <taxon>Pseudomonadota</taxon>
        <taxon>Gammaproteobacteria</taxon>
        <taxon>Pseudomonadales</taxon>
        <taxon>Pseudomonadaceae</taxon>
        <taxon>Pseudomonas</taxon>
    </lineage>
</organism>
<dbReference type="EMBL" id="JPQT01000146">
    <property type="protein sequence ID" value="KFE45497.1"/>
    <property type="molecule type" value="Genomic_DNA"/>
</dbReference>
<dbReference type="PATRIC" id="fig|317.174.peg.5542"/>
<reference evidence="1 2" key="1">
    <citation type="submission" date="2014-07" db="EMBL/GenBank/DDBJ databases">
        <title>Draft Genome Sequences of Environmental Pseudomonas syringae strains.</title>
        <authorList>
            <person name="Baltrus D.A."/>
            <person name="Berge O."/>
            <person name="Morris C."/>
        </authorList>
    </citation>
    <scope>NUCLEOTIDE SEQUENCE [LARGE SCALE GENOMIC DNA]</scope>
    <source>
        <strain evidence="1 2">CEB003</strain>
    </source>
</reference>
<sequence>MAAENAFTQGLSVTRLKFAEGGMEAVQKSCVKFTTKPHKSETALGAATFIAGAARAIKLKTGERGYFVFDTAREKMRAHGDVIATKYFGDFAALPTLERLERTILQTELTLRMTHIPH</sequence>
<protein>
    <submittedName>
        <fullName evidence="1">Uncharacterized protein</fullName>
    </submittedName>
</protein>
<dbReference type="RefSeq" id="WP_154232612.1">
    <property type="nucleotide sequence ID" value="NZ_JPQT01000146.1"/>
</dbReference>
<dbReference type="Proteomes" id="UP000028643">
    <property type="component" value="Unassembled WGS sequence"/>
</dbReference>
<evidence type="ECO:0000313" key="2">
    <source>
        <dbReference type="Proteomes" id="UP000028643"/>
    </source>
</evidence>
<name>A0A085UQN4_PSESX</name>
<accession>A0A085UQN4</accession>
<dbReference type="AlphaFoldDB" id="A0A085UQN4"/>
<comment type="caution">
    <text evidence="1">The sequence shown here is derived from an EMBL/GenBank/DDBJ whole genome shotgun (WGS) entry which is preliminary data.</text>
</comment>